<keyword evidence="5" id="KW-1185">Reference proteome</keyword>
<evidence type="ECO:0000313" key="4">
    <source>
        <dbReference type="EMBL" id="GMN52304.1"/>
    </source>
</evidence>
<dbReference type="PANTHER" id="PTHR32285">
    <property type="entry name" value="PROTEIN TRICHOME BIREFRINGENCE-LIKE 9-RELATED"/>
    <property type="match status" value="1"/>
</dbReference>
<name>A0AA88AAG0_FICCA</name>
<keyword evidence="2" id="KW-0472">Membrane</keyword>
<accession>A0AA88AAG0</accession>
<dbReference type="GO" id="GO:0016413">
    <property type="term" value="F:O-acetyltransferase activity"/>
    <property type="evidence" value="ECO:0007669"/>
    <property type="project" value="InterPro"/>
</dbReference>
<reference evidence="4" key="1">
    <citation type="submission" date="2023-07" db="EMBL/GenBank/DDBJ databases">
        <title>draft genome sequence of fig (Ficus carica).</title>
        <authorList>
            <person name="Takahashi T."/>
            <person name="Nishimura K."/>
        </authorList>
    </citation>
    <scope>NUCLEOTIDE SEQUENCE</scope>
</reference>
<sequence length="386" mass="43494">MDRQRSFSLKATRLFVFSFTISSSIFFIILFTIWVIKSTPSVPKQIHFQFNASSLTLGLKPASTAQTLTGVSTNSSASEVKDSILITTDFRKYENASGISGISVFSGHPRENSEFQVVEDEERDEGDGFTGDEKVVILSSEKIEEKNASETLFKEVVDYKCTVEYYVSHFLVHEGKARIGQKRVQTLRIDSIDRGSSRWRGADVLVFNTAHWWSHFKTKAGINYYQEGGQVHPRLDVSTAFRKALTTWASWVDKHIDPRKTQVFFRSSAPSHFRGGQWNSGGHCKEATLPLPEVSSSVVTEKNMIVKEVIEHMRTPVTFLNITALSENRIDGHPSIYGKKPGKQYSSSIQDCSHWCLPGVPDSWNEILYAYLQSKSGSTGIRLVDW</sequence>
<dbReference type="InterPro" id="IPR029962">
    <property type="entry name" value="TBL"/>
</dbReference>
<gene>
    <name evidence="4" type="ORF">TIFTF001_021461</name>
</gene>
<feature type="transmembrane region" description="Helical" evidence="2">
    <location>
        <begin position="12"/>
        <end position="36"/>
    </location>
</feature>
<evidence type="ECO:0000259" key="3">
    <source>
        <dbReference type="Pfam" id="PF13839"/>
    </source>
</evidence>
<evidence type="ECO:0000256" key="1">
    <source>
        <dbReference type="ARBA" id="ARBA00007727"/>
    </source>
</evidence>
<comment type="caution">
    <text evidence="4">The sequence shown here is derived from an EMBL/GenBank/DDBJ whole genome shotgun (WGS) entry which is preliminary data.</text>
</comment>
<protein>
    <recommendedName>
        <fullName evidence="3">Trichome birefringence-like C-terminal domain-containing protein</fullName>
    </recommendedName>
</protein>
<dbReference type="PANTHER" id="PTHR32285:SF19">
    <property type="entry name" value="PROTEIN TRICHOME BIREFRINGENCE-LIKE 6"/>
    <property type="match status" value="1"/>
</dbReference>
<dbReference type="EMBL" id="BTGU01000041">
    <property type="protein sequence ID" value="GMN52304.1"/>
    <property type="molecule type" value="Genomic_DNA"/>
</dbReference>
<organism evidence="4 5">
    <name type="scientific">Ficus carica</name>
    <name type="common">Common fig</name>
    <dbReference type="NCBI Taxonomy" id="3494"/>
    <lineage>
        <taxon>Eukaryota</taxon>
        <taxon>Viridiplantae</taxon>
        <taxon>Streptophyta</taxon>
        <taxon>Embryophyta</taxon>
        <taxon>Tracheophyta</taxon>
        <taxon>Spermatophyta</taxon>
        <taxon>Magnoliopsida</taxon>
        <taxon>eudicotyledons</taxon>
        <taxon>Gunneridae</taxon>
        <taxon>Pentapetalae</taxon>
        <taxon>rosids</taxon>
        <taxon>fabids</taxon>
        <taxon>Rosales</taxon>
        <taxon>Moraceae</taxon>
        <taxon>Ficeae</taxon>
        <taxon>Ficus</taxon>
    </lineage>
</organism>
<dbReference type="Proteomes" id="UP001187192">
    <property type="component" value="Unassembled WGS sequence"/>
</dbReference>
<proteinExistence type="inferred from homology"/>
<feature type="domain" description="Trichome birefringence-like C-terminal" evidence="3">
    <location>
        <begin position="144"/>
        <end position="370"/>
    </location>
</feature>
<keyword evidence="2" id="KW-1133">Transmembrane helix</keyword>
<dbReference type="Pfam" id="PF13839">
    <property type="entry name" value="PC-Esterase"/>
    <property type="match status" value="1"/>
</dbReference>
<comment type="similarity">
    <text evidence="1">Belongs to the PC-esterase family. TBL subfamily.</text>
</comment>
<keyword evidence="2" id="KW-0812">Transmembrane</keyword>
<dbReference type="AlphaFoldDB" id="A0AA88AAG0"/>
<evidence type="ECO:0000256" key="2">
    <source>
        <dbReference type="SAM" id="Phobius"/>
    </source>
</evidence>
<evidence type="ECO:0000313" key="5">
    <source>
        <dbReference type="Proteomes" id="UP001187192"/>
    </source>
</evidence>
<dbReference type="InterPro" id="IPR026057">
    <property type="entry name" value="TBL_C"/>
</dbReference>
<dbReference type="GO" id="GO:0005794">
    <property type="term" value="C:Golgi apparatus"/>
    <property type="evidence" value="ECO:0007669"/>
    <property type="project" value="TreeGrafter"/>
</dbReference>